<feature type="compositionally biased region" description="Basic and acidic residues" evidence="1">
    <location>
        <begin position="82"/>
        <end position="92"/>
    </location>
</feature>
<dbReference type="Proteomes" id="UP000636800">
    <property type="component" value="Unassembled WGS sequence"/>
</dbReference>
<sequence length="123" mass="13837">MSKFRKNGATNWRNSLAKSTNEVIQNDDKRGRKRRASLSTEAGEPAGEAARIPRSPPAFSSPAPSPQRHRRRTPCSVQASDTRARRDTVVHPERNQCSAYHADLPTTSRCDTWLVRVEPSKDR</sequence>
<accession>A0A835P4P6</accession>
<keyword evidence="4" id="KW-1185">Reference proteome</keyword>
<organism evidence="2 5">
    <name type="scientific">Vanilla planifolia</name>
    <name type="common">Vanilla</name>
    <dbReference type="NCBI Taxonomy" id="51239"/>
    <lineage>
        <taxon>Eukaryota</taxon>
        <taxon>Viridiplantae</taxon>
        <taxon>Streptophyta</taxon>
        <taxon>Embryophyta</taxon>
        <taxon>Tracheophyta</taxon>
        <taxon>Spermatophyta</taxon>
        <taxon>Magnoliopsida</taxon>
        <taxon>Liliopsida</taxon>
        <taxon>Asparagales</taxon>
        <taxon>Orchidaceae</taxon>
        <taxon>Vanilloideae</taxon>
        <taxon>Vanilleae</taxon>
        <taxon>Vanilla</taxon>
    </lineage>
</organism>
<evidence type="ECO:0000313" key="4">
    <source>
        <dbReference type="Proteomes" id="UP000636800"/>
    </source>
</evidence>
<feature type="region of interest" description="Disordered" evidence="1">
    <location>
        <begin position="1"/>
        <end position="92"/>
    </location>
</feature>
<dbReference type="EMBL" id="JADCNL010000648">
    <property type="protein sequence ID" value="KAG0445822.1"/>
    <property type="molecule type" value="Genomic_DNA"/>
</dbReference>
<protein>
    <submittedName>
        <fullName evidence="2">Uncharacterized protein</fullName>
    </submittedName>
</protein>
<dbReference type="EMBL" id="JADCNM010000649">
    <property type="protein sequence ID" value="KAG0445800.1"/>
    <property type="molecule type" value="Genomic_DNA"/>
</dbReference>
<comment type="caution">
    <text evidence="2">The sequence shown here is derived from an EMBL/GenBank/DDBJ whole genome shotgun (WGS) entry which is preliminary data.</text>
</comment>
<feature type="compositionally biased region" description="Low complexity" evidence="1">
    <location>
        <begin position="49"/>
        <end position="62"/>
    </location>
</feature>
<reference evidence="4 5" key="1">
    <citation type="journal article" date="2020" name="Nat. Food">
        <title>A phased Vanilla planifolia genome enables genetic improvement of flavour and production.</title>
        <authorList>
            <person name="Hasing T."/>
            <person name="Tang H."/>
            <person name="Brym M."/>
            <person name="Khazi F."/>
            <person name="Huang T."/>
            <person name="Chambers A.H."/>
        </authorList>
    </citation>
    <scope>NUCLEOTIDE SEQUENCE [LARGE SCALE GENOMIC DNA]</scope>
    <source>
        <tissue evidence="2">Leaf</tissue>
    </source>
</reference>
<feature type="compositionally biased region" description="Polar residues" evidence="1">
    <location>
        <begin position="8"/>
        <end position="24"/>
    </location>
</feature>
<name>A0A835P4P6_VANPL</name>
<evidence type="ECO:0000256" key="1">
    <source>
        <dbReference type="SAM" id="MobiDB-lite"/>
    </source>
</evidence>
<proteinExistence type="predicted"/>
<evidence type="ECO:0000313" key="5">
    <source>
        <dbReference type="Proteomes" id="UP000639772"/>
    </source>
</evidence>
<gene>
    <name evidence="3" type="ORF">HPP92_029144</name>
    <name evidence="2" type="ORF">HPP92_029155</name>
</gene>
<dbReference type="Proteomes" id="UP000639772">
    <property type="component" value="Unassembled WGS sequence"/>
</dbReference>
<evidence type="ECO:0000313" key="2">
    <source>
        <dbReference type="EMBL" id="KAG0445800.1"/>
    </source>
</evidence>
<evidence type="ECO:0000313" key="3">
    <source>
        <dbReference type="EMBL" id="KAG0445822.1"/>
    </source>
</evidence>
<dbReference type="AlphaFoldDB" id="A0A835P4P6"/>